<dbReference type="FunFam" id="3.30.160.60:FF:000624">
    <property type="entry name" value="zinc finger protein 697"/>
    <property type="match status" value="2"/>
</dbReference>
<evidence type="ECO:0000313" key="9">
    <source>
        <dbReference type="EMBL" id="GBN21147.1"/>
    </source>
</evidence>
<evidence type="ECO:0000256" key="7">
    <source>
        <dbReference type="PROSITE-ProRule" id="PRU00042"/>
    </source>
</evidence>
<dbReference type="InterPro" id="IPR013087">
    <property type="entry name" value="Znf_C2H2_type"/>
</dbReference>
<sequence length="563" mass="63696">MAELVCLFCFKTYDSLIGHYCLDGWWIPGVANINTTVQAVAAEPDSLKQGSTHGTCVQINETGKVFTELAKTIPVFSNKNYLYNQVTYGHDQTTYSSQDYNAGGTTNHKIEINSDLGHIREWAIIGMNNQARNELGTKDCNMAMRLSSANSEMASNIDPLSSTAWQLGLDEDNLSIPSILNLSINRKDFAPVSGAIDSMPTYKVTKLEVPAVFEDAQSELKIENNPSKLMNHLVKRRHDYQISSIRNDAFVLYEDRGRINHELVVGNKPDSEAAVDSIRFSEIYHQCTKYGKSTQSILINDDIDSMANNFAVTEAEPGREFVFSNIPTNVSLERNGSINDQVRLNRSNAEMMQHKCTNASTESEKVLNDMNLRRGTDESAKIGNSFTKKSDSFEDCHVDDTHALSGPSFSQFNELYPSLCWKDFLTNDNVKRHSMQRNSDLGKHTIIHKGINQHKCDVCEKSFRQKEHLRTHVLTHTGDRPHECIICEKKFSKKSSLSRHTKTHNRINQHKCDFCEKSFRCKWSLQAHVLTHTGDKPHECIICGKKFSDKSNLNRHSKSHKPK</sequence>
<keyword evidence="2" id="KW-0479">Metal-binding</keyword>
<proteinExistence type="predicted"/>
<dbReference type="GO" id="GO:0005634">
    <property type="term" value="C:nucleus"/>
    <property type="evidence" value="ECO:0007669"/>
    <property type="project" value="UniProtKB-SubCell"/>
</dbReference>
<dbReference type="PROSITE" id="PS00028">
    <property type="entry name" value="ZINC_FINGER_C2H2_1"/>
    <property type="match status" value="4"/>
</dbReference>
<evidence type="ECO:0000256" key="3">
    <source>
        <dbReference type="ARBA" id="ARBA00022737"/>
    </source>
</evidence>
<evidence type="ECO:0000259" key="8">
    <source>
        <dbReference type="PROSITE" id="PS50157"/>
    </source>
</evidence>
<evidence type="ECO:0000313" key="10">
    <source>
        <dbReference type="Proteomes" id="UP000499080"/>
    </source>
</evidence>
<dbReference type="EMBL" id="BGPR01006697">
    <property type="protein sequence ID" value="GBN21147.1"/>
    <property type="molecule type" value="Genomic_DNA"/>
</dbReference>
<dbReference type="OrthoDB" id="6156513at2759"/>
<keyword evidence="5" id="KW-0862">Zinc</keyword>
<dbReference type="GO" id="GO:0010468">
    <property type="term" value="P:regulation of gene expression"/>
    <property type="evidence" value="ECO:0007669"/>
    <property type="project" value="TreeGrafter"/>
</dbReference>
<keyword evidence="6" id="KW-0539">Nucleus</keyword>
<comment type="caution">
    <text evidence="9">The sequence shown here is derived from an EMBL/GenBank/DDBJ whole genome shotgun (WGS) entry which is preliminary data.</text>
</comment>
<feature type="domain" description="C2H2-type" evidence="8">
    <location>
        <begin position="454"/>
        <end position="481"/>
    </location>
</feature>
<dbReference type="Pfam" id="PF13894">
    <property type="entry name" value="zf-C2H2_4"/>
    <property type="match status" value="1"/>
</dbReference>
<accession>A0A4Y2M678</accession>
<organism evidence="9 10">
    <name type="scientific">Araneus ventricosus</name>
    <name type="common">Orbweaver spider</name>
    <name type="synonym">Epeira ventricosa</name>
    <dbReference type="NCBI Taxonomy" id="182803"/>
    <lineage>
        <taxon>Eukaryota</taxon>
        <taxon>Metazoa</taxon>
        <taxon>Ecdysozoa</taxon>
        <taxon>Arthropoda</taxon>
        <taxon>Chelicerata</taxon>
        <taxon>Arachnida</taxon>
        <taxon>Araneae</taxon>
        <taxon>Araneomorphae</taxon>
        <taxon>Entelegynae</taxon>
        <taxon>Araneoidea</taxon>
        <taxon>Araneidae</taxon>
        <taxon>Araneus</taxon>
    </lineage>
</organism>
<dbReference type="InterPro" id="IPR036236">
    <property type="entry name" value="Znf_C2H2_sf"/>
</dbReference>
<feature type="domain" description="C2H2-type" evidence="8">
    <location>
        <begin position="538"/>
        <end position="563"/>
    </location>
</feature>
<evidence type="ECO:0000256" key="5">
    <source>
        <dbReference type="ARBA" id="ARBA00022833"/>
    </source>
</evidence>
<dbReference type="InterPro" id="IPR050331">
    <property type="entry name" value="Zinc_finger"/>
</dbReference>
<comment type="subcellular location">
    <subcellularLocation>
        <location evidence="1">Nucleus</location>
    </subcellularLocation>
</comment>
<evidence type="ECO:0000256" key="4">
    <source>
        <dbReference type="ARBA" id="ARBA00022771"/>
    </source>
</evidence>
<reference evidence="9 10" key="1">
    <citation type="journal article" date="2019" name="Sci. Rep.">
        <title>Orb-weaving spider Araneus ventricosus genome elucidates the spidroin gene catalogue.</title>
        <authorList>
            <person name="Kono N."/>
            <person name="Nakamura H."/>
            <person name="Ohtoshi R."/>
            <person name="Moran D.A.P."/>
            <person name="Shinohara A."/>
            <person name="Yoshida Y."/>
            <person name="Fujiwara M."/>
            <person name="Mori M."/>
            <person name="Tomita M."/>
            <person name="Arakawa K."/>
        </authorList>
    </citation>
    <scope>NUCLEOTIDE SEQUENCE [LARGE SCALE GENOMIC DNA]</scope>
</reference>
<dbReference type="PANTHER" id="PTHR16515">
    <property type="entry name" value="PR DOMAIN ZINC FINGER PROTEIN"/>
    <property type="match status" value="1"/>
</dbReference>
<evidence type="ECO:0000256" key="2">
    <source>
        <dbReference type="ARBA" id="ARBA00022723"/>
    </source>
</evidence>
<dbReference type="Gene3D" id="3.30.160.60">
    <property type="entry name" value="Classic Zinc Finger"/>
    <property type="match status" value="4"/>
</dbReference>
<feature type="domain" description="C2H2-type" evidence="8">
    <location>
        <begin position="482"/>
        <end position="509"/>
    </location>
</feature>
<name>A0A4Y2M678_ARAVE</name>
<keyword evidence="3" id="KW-0677">Repeat</keyword>
<dbReference type="PROSITE" id="PS50157">
    <property type="entry name" value="ZINC_FINGER_C2H2_2"/>
    <property type="match status" value="4"/>
</dbReference>
<gene>
    <name evidence="9" type="primary">gl_7</name>
    <name evidence="9" type="ORF">AVEN_177436_1</name>
</gene>
<dbReference type="SMART" id="SM00355">
    <property type="entry name" value="ZnF_C2H2"/>
    <property type="match status" value="4"/>
</dbReference>
<feature type="domain" description="C2H2-type" evidence="8">
    <location>
        <begin position="510"/>
        <end position="537"/>
    </location>
</feature>
<dbReference type="SUPFAM" id="SSF57667">
    <property type="entry name" value="beta-beta-alpha zinc fingers"/>
    <property type="match status" value="2"/>
</dbReference>
<dbReference type="Pfam" id="PF00096">
    <property type="entry name" value="zf-C2H2"/>
    <property type="match status" value="2"/>
</dbReference>
<evidence type="ECO:0000256" key="1">
    <source>
        <dbReference type="ARBA" id="ARBA00004123"/>
    </source>
</evidence>
<dbReference type="PANTHER" id="PTHR16515:SF49">
    <property type="entry name" value="GASTRULA ZINC FINGER PROTEIN XLCGF49.1-LIKE-RELATED"/>
    <property type="match status" value="1"/>
</dbReference>
<dbReference type="FunFam" id="3.30.160.60:FF:000358">
    <property type="entry name" value="zinc finger protein 24"/>
    <property type="match status" value="1"/>
</dbReference>
<dbReference type="GO" id="GO:0008270">
    <property type="term" value="F:zinc ion binding"/>
    <property type="evidence" value="ECO:0007669"/>
    <property type="project" value="UniProtKB-KW"/>
</dbReference>
<keyword evidence="10" id="KW-1185">Reference proteome</keyword>
<protein>
    <submittedName>
        <fullName evidence="9">Protein glass</fullName>
    </submittedName>
</protein>
<keyword evidence="4 7" id="KW-0863">Zinc-finger</keyword>
<dbReference type="AlphaFoldDB" id="A0A4Y2M678"/>
<evidence type="ECO:0000256" key="6">
    <source>
        <dbReference type="ARBA" id="ARBA00023242"/>
    </source>
</evidence>
<dbReference type="Proteomes" id="UP000499080">
    <property type="component" value="Unassembled WGS sequence"/>
</dbReference>